<dbReference type="GeneID" id="18926889"/>
<evidence type="ECO:0000256" key="6">
    <source>
        <dbReference type="ARBA" id="ARBA00022729"/>
    </source>
</evidence>
<dbReference type="eggNOG" id="KOG1879">
    <property type="taxonomic scope" value="Eukaryota"/>
</dbReference>
<comment type="cofactor">
    <cofactor evidence="1">
        <name>Ca(2+)</name>
        <dbReference type="ChEBI" id="CHEBI:29108"/>
    </cofactor>
</comment>
<dbReference type="PANTHER" id="PTHR11226:SF0">
    <property type="entry name" value="UDP-GLUCOSE:GLYCOPROTEIN GLUCOSYLTRANSFERASE"/>
    <property type="match status" value="1"/>
</dbReference>
<dbReference type="Pfam" id="PF18401">
    <property type="entry name" value="Thioredoxin_13"/>
    <property type="match status" value="1"/>
</dbReference>
<feature type="compositionally biased region" description="Basic and acidic residues" evidence="9">
    <location>
        <begin position="525"/>
        <end position="537"/>
    </location>
</feature>
<evidence type="ECO:0000256" key="3">
    <source>
        <dbReference type="ARBA" id="ARBA00004922"/>
    </source>
</evidence>
<dbReference type="Pfam" id="PF18402">
    <property type="entry name" value="Thioredoxin_14"/>
    <property type="match status" value="1"/>
</dbReference>
<comment type="similarity">
    <text evidence="4">Belongs to the glycosyltransferase 8 family.</text>
</comment>
<dbReference type="InterPro" id="IPR040525">
    <property type="entry name" value="UGGT_TRXL_4"/>
</dbReference>
<protein>
    <submittedName>
        <fullName evidence="15">Family 24 glycosyltransferase</fullName>
    </submittedName>
</protein>
<feature type="domain" description="UDP-glucose:glycoprotein glucosyltransferase thioredoxin-like" evidence="13">
    <location>
        <begin position="730"/>
        <end position="877"/>
    </location>
</feature>
<dbReference type="UniPathway" id="UPA00378"/>
<feature type="domain" description="UGGT thioredoxin-like" evidence="12">
    <location>
        <begin position="389"/>
        <end position="634"/>
    </location>
</feature>
<dbReference type="GO" id="GO:0006491">
    <property type="term" value="P:N-glycan processing"/>
    <property type="evidence" value="ECO:0007669"/>
    <property type="project" value="EnsemblFungi"/>
</dbReference>
<evidence type="ECO:0000259" key="12">
    <source>
        <dbReference type="Pfam" id="PF18402"/>
    </source>
</evidence>
<keyword evidence="6" id="KW-0732">Signal</keyword>
<dbReference type="STRING" id="747676.F4RHJ0"/>
<feature type="non-terminal residue" evidence="15">
    <location>
        <position position="1483"/>
    </location>
</feature>
<keyword evidence="16" id="KW-1185">Reference proteome</keyword>
<dbReference type="KEGG" id="mlr:MELLADRAFT_22334"/>
<evidence type="ECO:0000313" key="16">
    <source>
        <dbReference type="Proteomes" id="UP000001072"/>
    </source>
</evidence>
<dbReference type="Proteomes" id="UP000001072">
    <property type="component" value="Unassembled WGS sequence"/>
</dbReference>
<evidence type="ECO:0000256" key="9">
    <source>
        <dbReference type="SAM" id="MobiDB-lite"/>
    </source>
</evidence>
<reference evidence="16" key="1">
    <citation type="journal article" date="2011" name="Proc. Natl. Acad. Sci. U.S.A.">
        <title>Obligate biotrophy features unraveled by the genomic analysis of rust fungi.</title>
        <authorList>
            <person name="Duplessis S."/>
            <person name="Cuomo C.A."/>
            <person name="Lin Y.-C."/>
            <person name="Aerts A."/>
            <person name="Tisserant E."/>
            <person name="Veneault-Fourrey C."/>
            <person name="Joly D.L."/>
            <person name="Hacquard S."/>
            <person name="Amselem J."/>
            <person name="Cantarel B.L."/>
            <person name="Chiu R."/>
            <person name="Coutinho P.M."/>
            <person name="Feau N."/>
            <person name="Field M."/>
            <person name="Frey P."/>
            <person name="Gelhaye E."/>
            <person name="Goldberg J."/>
            <person name="Grabherr M.G."/>
            <person name="Kodira C.D."/>
            <person name="Kohler A."/>
            <person name="Kuees U."/>
            <person name="Lindquist E.A."/>
            <person name="Lucas S.M."/>
            <person name="Mago R."/>
            <person name="Mauceli E."/>
            <person name="Morin E."/>
            <person name="Murat C."/>
            <person name="Pangilinan J.L."/>
            <person name="Park R."/>
            <person name="Pearson M."/>
            <person name="Quesneville H."/>
            <person name="Rouhier N."/>
            <person name="Sakthikumar S."/>
            <person name="Salamov A.A."/>
            <person name="Schmutz J."/>
            <person name="Selles B."/>
            <person name="Shapiro H."/>
            <person name="Tanguay P."/>
            <person name="Tuskan G.A."/>
            <person name="Henrissat B."/>
            <person name="Van de Peer Y."/>
            <person name="Rouze P."/>
            <person name="Ellis J.G."/>
            <person name="Dodds P.N."/>
            <person name="Schein J.E."/>
            <person name="Zhong S."/>
            <person name="Hamelin R.C."/>
            <person name="Grigoriev I.V."/>
            <person name="Szabo L.J."/>
            <person name="Martin F."/>
        </authorList>
    </citation>
    <scope>NUCLEOTIDE SEQUENCE [LARGE SCALE GENOMIC DNA]</scope>
    <source>
        <strain evidence="16">98AG31 / pathotype 3-4-7</strain>
    </source>
</reference>
<dbReference type="GO" id="GO:0018279">
    <property type="term" value="P:protein N-linked glycosylation via asparagine"/>
    <property type="evidence" value="ECO:0007669"/>
    <property type="project" value="TreeGrafter"/>
</dbReference>
<dbReference type="FunCoup" id="F4RHJ0">
    <property type="interactions" value="428"/>
</dbReference>
<dbReference type="Pfam" id="PF18403">
    <property type="entry name" value="Thioredoxin_15"/>
    <property type="match status" value="1"/>
</dbReference>
<evidence type="ECO:0000313" key="15">
    <source>
        <dbReference type="EMBL" id="EGG08350.1"/>
    </source>
</evidence>
<keyword evidence="8" id="KW-0325">Glycoprotein</keyword>
<dbReference type="GO" id="GO:0005537">
    <property type="term" value="F:D-mannose binding"/>
    <property type="evidence" value="ECO:0007669"/>
    <property type="project" value="EnsemblFungi"/>
</dbReference>
<evidence type="ECO:0000256" key="2">
    <source>
        <dbReference type="ARBA" id="ARBA00004319"/>
    </source>
</evidence>
<dbReference type="GO" id="GO:0005788">
    <property type="term" value="C:endoplasmic reticulum lumen"/>
    <property type="evidence" value="ECO:0007669"/>
    <property type="project" value="UniProtKB-SubCell"/>
</dbReference>
<evidence type="ECO:0000256" key="5">
    <source>
        <dbReference type="ARBA" id="ARBA00022679"/>
    </source>
</evidence>
<dbReference type="VEuPathDB" id="FungiDB:MELLADRAFT_22334"/>
<evidence type="ECO:0000256" key="7">
    <source>
        <dbReference type="ARBA" id="ARBA00022824"/>
    </source>
</evidence>
<dbReference type="GO" id="GO:0051787">
    <property type="term" value="F:misfolded protein binding"/>
    <property type="evidence" value="ECO:0007669"/>
    <property type="project" value="EnsemblFungi"/>
</dbReference>
<evidence type="ECO:0000259" key="11">
    <source>
        <dbReference type="Pfam" id="PF18401"/>
    </source>
</evidence>
<evidence type="ECO:0000256" key="8">
    <source>
        <dbReference type="ARBA" id="ARBA00023180"/>
    </source>
</evidence>
<evidence type="ECO:0000256" key="1">
    <source>
        <dbReference type="ARBA" id="ARBA00001913"/>
    </source>
</evidence>
<dbReference type="InterPro" id="IPR029044">
    <property type="entry name" value="Nucleotide-diphossugar_trans"/>
</dbReference>
<dbReference type="EMBL" id="GL883101">
    <property type="protein sequence ID" value="EGG08350.1"/>
    <property type="molecule type" value="Genomic_DNA"/>
</dbReference>
<evidence type="ECO:0000259" key="14">
    <source>
        <dbReference type="Pfam" id="PF18404"/>
    </source>
</evidence>
<dbReference type="InterPro" id="IPR040692">
    <property type="entry name" value="UGGT_TRXL_3"/>
</dbReference>
<dbReference type="GO" id="GO:0036503">
    <property type="term" value="P:ERAD pathway"/>
    <property type="evidence" value="ECO:0007669"/>
    <property type="project" value="TreeGrafter"/>
</dbReference>
<dbReference type="GO" id="GO:0051082">
    <property type="term" value="F:unfolded protein binding"/>
    <property type="evidence" value="ECO:0007669"/>
    <property type="project" value="TreeGrafter"/>
</dbReference>
<comment type="subcellular location">
    <subcellularLocation>
        <location evidence="2">Endoplasmic reticulum lumen</location>
    </subcellularLocation>
</comment>
<dbReference type="InterPro" id="IPR040694">
    <property type="entry name" value="UGGT_TRXL_2"/>
</dbReference>
<dbReference type="CDD" id="cd06432">
    <property type="entry name" value="GT8_HUGT1_C_like"/>
    <property type="match status" value="1"/>
</dbReference>
<dbReference type="Pfam" id="PF06427">
    <property type="entry name" value="UDP-g_GGTase"/>
    <property type="match status" value="1"/>
</dbReference>
<dbReference type="SUPFAM" id="SSF53448">
    <property type="entry name" value="Nucleotide-diphospho-sugar transferases"/>
    <property type="match status" value="1"/>
</dbReference>
<dbReference type="HOGENOM" id="CLU_002668_1_0_1"/>
<sequence>SPPISVSIQATWPEPPLLIQIIESAAIERSDSFFPILTAVSKHWRTIDSLSLTPQQIYNQTLNQITLNGLLNDQGEIESLETSIALKEASPKIEAFRAWYRDRPAPRILSFDHICPPGSHIPPPSVPVVILYASNDPRSFGPFHDVLHQASSSSPIRATYIFRWQVSSDDSQSSSIGPSHLSGWATRLDIKKSDYLTVDDRPVETNSRESRDSESESTKENTKEDAPETSTVIIPLQADEFSTIGLKATQHILTSPNPLSALRVLSEDFPRHAYNLVKNWVPGEINADLDRELKENAAEGVVKPGQSAIWINGLDISSVLPVANINFFKLIQLMRDERRWIKSLTSLGLSVSEIRKLVTDEQLNSALSGEGGARSDDLEIDPSILGERFDASDRLEHGEMILWLNDLEKDTRYAAWPKSLRDFLRPTYPGQLHAVARNTITVVLALNVTHTANLRILTESVETFITRSVPIRWGLVPLDDPNASGSSEALKGIFPIYSSGTSTGSTSSDMVDALDFKQRADAYRAAHPESDSDDQKDTASFGEGDFNSWSEKTQSYIRRLALCSGSGEVPGCMFVNGKFFVLDDDFRMNLQQTAMLHIQFLQHQIYYGLIQGSVDVSHYLYDLPGVYPARNEFVFPSPGRPVRVVNLVQAFVAAKLGSCAVEADHETNEPPISAIWVIGNLDSKSGAASVLALLELMVNTDMCFPLLEQCGDMLHLTFTLQAFPSDQTRGSVFVGFVHASSQQTDAHIDPRLSDSLGQLIHSPEHPGILIKNVTDQFAHFGLQPSKPFPESFSLSKMPSEWRRSTEDGEDVWAGAQSLITELDITEGHVAVVINGRVLDVPHSQVLQASDLRMLIDYEIQKRTNPLQVALRSVLGPERFTTIKSMVPYIASVISSVLVSSDDEAGSKTRGRAVSNALTERKHSSISYGDHDAAVIQFRVILNPASELAQSWSALLETLSGRKDVAIKVWFNPMQHVEELPIKRFLRTSFHSRIQFDQDGSSVSPSVVFKHMPTDVLLTLSIEAPPAWLALPLESVHDLDNIMLSKIGSTERERGVEGVFQLEHIIIAGHASELPSEVPPRGLQVVLTNLLTSASVDTIIMANLGYFQFKAEPGMFVMKIRPGRSSELYTLERVDLKTGKDRLSTDKNKTDEDHQFSLTTFDGLLLFPRFRKRPGKEKEKLIQPVAAMSESEDAHTSTTQKLIGHKPSDVIPGKKRNVINVFTVASGLLYERMAYLMCVSVMRHTKSDVKFWFISNFLSPSFKRFIPHLARKYEFEYELVTYRWPPWLRAQKEKQRVIWGYKILFLDVLFPLELDRVIFVDSDQIVRTDLQELVDLDLRGAPYAYTPMCNDREETKGFRFWDTGYWKDSLRGRPYHISALYVVDLRVFRAVAAGDQLRQHYQALSADPNSLANLDQDLPNNMQEVLPIYSLDQKWLWCETWCSDDGLKTAKTIDLCNNPLTHEPKLTRARRLIPEWDVYDKEVA</sequence>
<feature type="region of interest" description="Disordered" evidence="9">
    <location>
        <begin position="525"/>
        <end position="546"/>
    </location>
</feature>
<dbReference type="OrthoDB" id="27683at2759"/>
<dbReference type="RefSeq" id="XP_007408548.1">
    <property type="nucleotide sequence ID" value="XM_007408486.1"/>
</dbReference>
<dbReference type="InParanoid" id="F4RHJ0"/>
<gene>
    <name evidence="15" type="ORF">MELLADRAFT_22334</name>
</gene>
<dbReference type="Pfam" id="PF18400">
    <property type="entry name" value="Thioredoxin_12"/>
    <property type="match status" value="1"/>
</dbReference>
<dbReference type="InterPro" id="IPR009448">
    <property type="entry name" value="UDP-g_GGtrans"/>
</dbReference>
<dbReference type="Gene3D" id="3.90.550.10">
    <property type="entry name" value="Spore Coat Polysaccharide Biosynthesis Protein SpsA, Chain A"/>
    <property type="match status" value="1"/>
</dbReference>
<feature type="non-terminal residue" evidence="15">
    <location>
        <position position="1"/>
    </location>
</feature>
<feature type="domain" description="UGGT thioredoxin-like" evidence="10">
    <location>
        <begin position="14"/>
        <end position="103"/>
    </location>
</feature>
<evidence type="ECO:0000259" key="13">
    <source>
        <dbReference type="Pfam" id="PF18403"/>
    </source>
</evidence>
<proteinExistence type="inferred from homology"/>
<feature type="region of interest" description="Disordered" evidence="9">
    <location>
        <begin position="199"/>
        <end position="231"/>
    </location>
</feature>
<keyword evidence="5 15" id="KW-0808">Transferase</keyword>
<organism evidence="16">
    <name type="scientific">Melampsora larici-populina (strain 98AG31 / pathotype 3-4-7)</name>
    <name type="common">Poplar leaf rust fungus</name>
    <dbReference type="NCBI Taxonomy" id="747676"/>
    <lineage>
        <taxon>Eukaryota</taxon>
        <taxon>Fungi</taxon>
        <taxon>Dikarya</taxon>
        <taxon>Basidiomycota</taxon>
        <taxon>Pucciniomycotina</taxon>
        <taxon>Pucciniomycetes</taxon>
        <taxon>Pucciniales</taxon>
        <taxon>Melampsoraceae</taxon>
        <taxon>Melampsora</taxon>
    </lineage>
</organism>
<evidence type="ECO:0000259" key="10">
    <source>
        <dbReference type="Pfam" id="PF18400"/>
    </source>
</evidence>
<feature type="domain" description="UGGT thioredoxin-like" evidence="11">
    <location>
        <begin position="233"/>
        <end position="367"/>
    </location>
</feature>
<accession>F4RHJ0</accession>
<comment type="pathway">
    <text evidence="3">Protein modification; protein glycosylation.</text>
</comment>
<name>F4RHJ0_MELLP</name>
<dbReference type="PANTHER" id="PTHR11226">
    <property type="entry name" value="UDP-GLUCOSE GLYCOPROTEIN:GLUCOSYLTRANSFERASE"/>
    <property type="match status" value="1"/>
</dbReference>
<dbReference type="GO" id="GO:0003980">
    <property type="term" value="F:UDP-glucose:glycoprotein glucosyltransferase activity"/>
    <property type="evidence" value="ECO:0007669"/>
    <property type="project" value="EnsemblFungi"/>
</dbReference>
<dbReference type="GO" id="GO:0005509">
    <property type="term" value="F:calcium ion binding"/>
    <property type="evidence" value="ECO:0007669"/>
    <property type="project" value="EnsemblFungi"/>
</dbReference>
<dbReference type="Pfam" id="PF18404">
    <property type="entry name" value="Glyco_transf_24"/>
    <property type="match status" value="1"/>
</dbReference>
<dbReference type="InterPro" id="IPR040693">
    <property type="entry name" value="UGGT_TRXL_1"/>
</dbReference>
<keyword evidence="7" id="KW-0256">Endoplasmic reticulum</keyword>
<dbReference type="InterPro" id="IPR040497">
    <property type="entry name" value="Glyco_transf_24"/>
</dbReference>
<feature type="domain" description="Glucosyltransferase 24 catalytic" evidence="14">
    <location>
        <begin position="1218"/>
        <end position="1482"/>
    </location>
</feature>
<feature type="compositionally biased region" description="Basic and acidic residues" evidence="9">
    <location>
        <begin position="199"/>
        <end position="226"/>
    </location>
</feature>
<evidence type="ECO:0000256" key="4">
    <source>
        <dbReference type="ARBA" id="ARBA00006351"/>
    </source>
</evidence>